<dbReference type="Pfam" id="PF12770">
    <property type="entry name" value="CHAT"/>
    <property type="match status" value="1"/>
</dbReference>
<feature type="repeat" description="TPR" evidence="1">
    <location>
        <begin position="386"/>
        <end position="419"/>
    </location>
</feature>
<evidence type="ECO:0000256" key="2">
    <source>
        <dbReference type="SAM" id="MobiDB-lite"/>
    </source>
</evidence>
<dbReference type="SMART" id="SM00028">
    <property type="entry name" value="TPR"/>
    <property type="match status" value="8"/>
</dbReference>
<feature type="repeat" description="TPR" evidence="1">
    <location>
        <begin position="186"/>
        <end position="219"/>
    </location>
</feature>
<feature type="repeat" description="TPR" evidence="1">
    <location>
        <begin position="346"/>
        <end position="379"/>
    </location>
</feature>
<feature type="domain" description="CHAT" evidence="3">
    <location>
        <begin position="675"/>
        <end position="990"/>
    </location>
</feature>
<dbReference type="SUPFAM" id="SSF48452">
    <property type="entry name" value="TPR-like"/>
    <property type="match status" value="3"/>
</dbReference>
<reference evidence="4 5" key="1">
    <citation type="journal article" date="2022" name="Front. Microbiol.">
        <title>High genomic differentiation and limited gene flow indicate recent cryptic speciation within the genus Laspinema (cyanobacteria).</title>
        <authorList>
            <person name="Stanojkovic A."/>
            <person name="Skoupy S."/>
            <person name="Skaloud P."/>
            <person name="Dvorak P."/>
        </authorList>
    </citation>
    <scope>NUCLEOTIDE SEQUENCE [LARGE SCALE GENOMIC DNA]</scope>
    <source>
        <strain evidence="4 5">D2a</strain>
    </source>
</reference>
<evidence type="ECO:0000313" key="4">
    <source>
        <dbReference type="EMBL" id="MCT7967220.1"/>
    </source>
</evidence>
<dbReference type="Gene3D" id="1.25.40.10">
    <property type="entry name" value="Tetratricopeptide repeat domain"/>
    <property type="match status" value="2"/>
</dbReference>
<dbReference type="PROSITE" id="PS50293">
    <property type="entry name" value="TPR_REGION"/>
    <property type="match status" value="3"/>
</dbReference>
<proteinExistence type="predicted"/>
<evidence type="ECO:0000256" key="1">
    <source>
        <dbReference type="PROSITE-ProRule" id="PRU00339"/>
    </source>
</evidence>
<feature type="repeat" description="TPR" evidence="1">
    <location>
        <begin position="266"/>
        <end position="299"/>
    </location>
</feature>
<feature type="repeat" description="TPR" evidence="1">
    <location>
        <begin position="306"/>
        <end position="339"/>
    </location>
</feature>
<dbReference type="PROSITE" id="PS50005">
    <property type="entry name" value="TPR"/>
    <property type="match status" value="6"/>
</dbReference>
<name>A0ABT2MR73_9CYAN</name>
<dbReference type="Pfam" id="PF13174">
    <property type="entry name" value="TPR_6"/>
    <property type="match status" value="1"/>
</dbReference>
<dbReference type="InterPro" id="IPR024983">
    <property type="entry name" value="CHAT_dom"/>
</dbReference>
<evidence type="ECO:0000313" key="5">
    <source>
        <dbReference type="Proteomes" id="UP001525890"/>
    </source>
</evidence>
<accession>A0ABT2MR73</accession>
<keyword evidence="5" id="KW-1185">Reference proteome</keyword>
<dbReference type="InterPro" id="IPR019734">
    <property type="entry name" value="TPR_rpt"/>
</dbReference>
<feature type="repeat" description="TPR" evidence="1">
    <location>
        <begin position="226"/>
        <end position="259"/>
    </location>
</feature>
<dbReference type="RefSeq" id="WP_368006815.1">
    <property type="nucleotide sequence ID" value="NZ_JAMXFF010000017.1"/>
</dbReference>
<organism evidence="4 5">
    <name type="scientific">Laspinema palackyanum D2a</name>
    <dbReference type="NCBI Taxonomy" id="2953684"/>
    <lineage>
        <taxon>Bacteria</taxon>
        <taxon>Bacillati</taxon>
        <taxon>Cyanobacteriota</taxon>
        <taxon>Cyanophyceae</taxon>
        <taxon>Oscillatoriophycideae</taxon>
        <taxon>Oscillatoriales</taxon>
        <taxon>Laspinemataceae</taxon>
        <taxon>Laspinema</taxon>
        <taxon>Laspinema palackyanum</taxon>
    </lineage>
</organism>
<keyword evidence="1" id="KW-0802">TPR repeat</keyword>
<dbReference type="InterPro" id="IPR011990">
    <property type="entry name" value="TPR-like_helical_dom_sf"/>
</dbReference>
<dbReference type="EMBL" id="JAMXFF010000017">
    <property type="protein sequence ID" value="MCT7967220.1"/>
    <property type="molecule type" value="Genomic_DNA"/>
</dbReference>
<dbReference type="Proteomes" id="UP001525890">
    <property type="component" value="Unassembled WGS sequence"/>
</dbReference>
<gene>
    <name evidence="4" type="ORF">NG799_12830</name>
</gene>
<comment type="caution">
    <text evidence="4">The sequence shown here is derived from an EMBL/GenBank/DDBJ whole genome shotgun (WGS) entry which is preliminary data.</text>
</comment>
<dbReference type="Pfam" id="PF13424">
    <property type="entry name" value="TPR_12"/>
    <property type="match status" value="3"/>
</dbReference>
<feature type="region of interest" description="Disordered" evidence="2">
    <location>
        <begin position="1"/>
        <end position="52"/>
    </location>
</feature>
<evidence type="ECO:0000259" key="3">
    <source>
        <dbReference type="Pfam" id="PF12770"/>
    </source>
</evidence>
<protein>
    <submittedName>
        <fullName evidence="4">CHAT domain-containing protein</fullName>
    </submittedName>
</protein>
<dbReference type="PANTHER" id="PTHR10098">
    <property type="entry name" value="RAPSYN-RELATED"/>
    <property type="match status" value="1"/>
</dbReference>
<feature type="compositionally biased region" description="Polar residues" evidence="2">
    <location>
        <begin position="22"/>
        <end position="39"/>
    </location>
</feature>
<dbReference type="PANTHER" id="PTHR10098:SF108">
    <property type="entry name" value="TETRATRICOPEPTIDE REPEAT PROTEIN 28"/>
    <property type="match status" value="1"/>
</dbReference>
<sequence length="992" mass="110292">MGYQQEDSPPWQPLGERKNNAPLHTQQFTLNPGKTQTLMSDRGDKTKNNPYQDSLPRAVLHLTLGLSLLICPGMAVAAPLLDPPETQSDFPENTTPDRLKEQADRAFSAGEQLFLEGTPEALTAAIAKLQEALRLYQQLGDQSLEAETLIGLAFVATAYRNPQKALDYLQQALTLKQAVEDLSGVADVLFNLGRSYAELGTFTPALDAYNQARDLYQELELPSAEAFALIERGAVYDALGEYQQALDSYNEALPLWKEAGDLSAVAVTLNNIGKIYDDLGQYREALDYYNQALPLYRELDDPFGVALTLNNIGNVYEALGDKQTALDAYNEALPLWQAADDRRGEATTLNNMGFVYAKDGEYPQALDIYRQGLPLWESAGDRRGEASTLNNIGFVYASLGDHSKALEYYNQALPLRQSVGDRPKEALTRYRMAIALRHQGELDNALTEIETAIAIAEDLRTNVASQESRASFFAKVQDYYEFYIDLLMELHQQQPTAGFDAKALQASEQGRARSLLEILNEANADIRQGADPQLLDRERSIQQQLSALEERRIQLLSGSHTPEQADALAAEIDDILTQYRRVQTLLRVTSPRYAALTQPQPLTLTQIQQQVLDDDTILLEYSLGKERSYLWVVTKTSLTSYTLPPREEIEQSAKAFRNALTIPSLRIRRSIFTQTSAALSEKVLGPAADFLTDDKRLLIVSDGALQYIPFAALAVPNPPDDSESYLPLIVKHEVVSLPSASTMAVLRQEIAGRTPAPKTLAVLADPVFTPYDDRLQPNASDESVTLKIKSETGTRASEVQFSRLPYTKLEAEEILALVPESERRKAFGFEASREAATNPELSQYRIVHFATHGLLNSVNPELSGLVFSLLNQQGEPLNGFLRLHEIFNLDLPAELIVLSACETGLGQEIRGEGLVGLTRGFMYAGAPRVLVSLWSVDDEATARLMVNFYQKMLQQGLTPAAALRSAQIELWEQQRWQAPFYWAAFTLQGEWQ</sequence>